<feature type="transmembrane region" description="Helical" evidence="1">
    <location>
        <begin position="12"/>
        <end position="35"/>
    </location>
</feature>
<keyword evidence="1" id="KW-0472">Membrane</keyword>
<comment type="caution">
    <text evidence="2">The sequence shown here is derived from an EMBL/GenBank/DDBJ whole genome shotgun (WGS) entry which is preliminary data.</text>
</comment>
<dbReference type="EMBL" id="QLTA01000104">
    <property type="protein sequence ID" value="RAR70884.1"/>
    <property type="molecule type" value="Genomic_DNA"/>
</dbReference>
<dbReference type="Proteomes" id="UP000248856">
    <property type="component" value="Unassembled WGS sequence"/>
</dbReference>
<feature type="transmembrane region" description="Helical" evidence="1">
    <location>
        <begin position="55"/>
        <end position="78"/>
    </location>
</feature>
<keyword evidence="1" id="KW-1133">Transmembrane helix</keyword>
<organism evidence="2 3">
    <name type="scientific">Paracidovorax anthurii</name>
    <dbReference type="NCBI Taxonomy" id="78229"/>
    <lineage>
        <taxon>Bacteria</taxon>
        <taxon>Pseudomonadati</taxon>
        <taxon>Pseudomonadota</taxon>
        <taxon>Betaproteobacteria</taxon>
        <taxon>Burkholderiales</taxon>
        <taxon>Comamonadaceae</taxon>
        <taxon>Paracidovorax</taxon>
    </lineage>
</organism>
<proteinExistence type="predicted"/>
<reference evidence="2 3" key="1">
    <citation type="submission" date="2018-06" db="EMBL/GenBank/DDBJ databases">
        <title>Genomic Encyclopedia of Archaeal and Bacterial Type Strains, Phase II (KMG-II): from individual species to whole genera.</title>
        <authorList>
            <person name="Goeker M."/>
        </authorList>
    </citation>
    <scope>NUCLEOTIDE SEQUENCE [LARGE SCALE GENOMIC DNA]</scope>
    <source>
        <strain evidence="2 3">CFPB 3232</strain>
    </source>
</reference>
<keyword evidence="1" id="KW-0812">Transmembrane</keyword>
<dbReference type="AlphaFoldDB" id="A0A328YCD6"/>
<keyword evidence="3" id="KW-1185">Reference proteome</keyword>
<sequence length="143" mass="16204">MTHPQPRRRLCSFAKSIPLLLLLSAIAIYTLASLASATQELLPRWLKAYEYMPPFLAYVLLGCHALLTPGAGLLAYALPLLKWGDDSARLKAGAMLWLYYPARIFLLFILIGFFPLWLVFELLELLVFARWGRQAARKLRPSA</sequence>
<name>A0A328YCD6_9BURK</name>
<evidence type="ECO:0000313" key="3">
    <source>
        <dbReference type="Proteomes" id="UP000248856"/>
    </source>
</evidence>
<dbReference type="RefSeq" id="WP_111882789.1">
    <property type="nucleotide sequence ID" value="NZ_CBCSGC010000227.1"/>
</dbReference>
<protein>
    <submittedName>
        <fullName evidence="2">Uncharacterized protein</fullName>
    </submittedName>
</protein>
<gene>
    <name evidence="2" type="ORF">AX018_11042</name>
</gene>
<feature type="transmembrane region" description="Helical" evidence="1">
    <location>
        <begin position="98"/>
        <end position="120"/>
    </location>
</feature>
<evidence type="ECO:0000256" key="1">
    <source>
        <dbReference type="SAM" id="Phobius"/>
    </source>
</evidence>
<accession>A0A328YCD6</accession>
<evidence type="ECO:0000313" key="2">
    <source>
        <dbReference type="EMBL" id="RAR70884.1"/>
    </source>
</evidence>